<sequence>MLYGNNNRCDHNHCNIDYYFGKKRNLAVRARLQCSSCPNKPSNLACMNSLAKILRSGRKFVKRKLSGCNGYASYIFIKSRIGDRRQIETMNVSKYGEILRSGIRISPADLEAISEPSPPSSHSHNSLSKVGKSHWINPITAQNLKFMLYGNNNRCDHNHCNIDYYFGKKRNLAVRARLQCSSCPNKPSNLACMNSLAKILRSGRKFVKRKLSGCNGYASYIFIKSRIGDRRQIEKMNVSKYGEILK</sequence>
<keyword evidence="2" id="KW-1185">Reference proteome</keyword>
<dbReference type="AlphaFoldDB" id="A0A1R0H9D7"/>
<name>A0A1R0H9D7_9FUNG</name>
<dbReference type="STRING" id="133383.A0A1R0H9D7"/>
<accession>A0A1R0H9D7</accession>
<gene>
    <name evidence="1" type="ORF">AYI68_g2</name>
</gene>
<evidence type="ECO:0000313" key="1">
    <source>
        <dbReference type="EMBL" id="OLY85800.1"/>
    </source>
</evidence>
<proteinExistence type="predicted"/>
<comment type="caution">
    <text evidence="1">The sequence shown here is derived from an EMBL/GenBank/DDBJ whole genome shotgun (WGS) entry which is preliminary data.</text>
</comment>
<reference evidence="1 2" key="1">
    <citation type="journal article" date="2016" name="Mol. Biol. Evol.">
        <title>Genome-Wide Survey of Gut Fungi (Harpellales) Reveals the First Horizontally Transferred Ubiquitin Gene from a Mosquito Host.</title>
        <authorList>
            <person name="Wang Y."/>
            <person name="White M.M."/>
            <person name="Kvist S."/>
            <person name="Moncalvo J.M."/>
        </authorList>
    </citation>
    <scope>NUCLEOTIDE SEQUENCE [LARGE SCALE GENOMIC DNA]</scope>
    <source>
        <strain evidence="1 2">ALG-7-W6</strain>
    </source>
</reference>
<protein>
    <submittedName>
        <fullName evidence="1">Uncharacterized protein</fullName>
    </submittedName>
</protein>
<organism evidence="1 2">
    <name type="scientific">Smittium mucronatum</name>
    <dbReference type="NCBI Taxonomy" id="133383"/>
    <lineage>
        <taxon>Eukaryota</taxon>
        <taxon>Fungi</taxon>
        <taxon>Fungi incertae sedis</taxon>
        <taxon>Zoopagomycota</taxon>
        <taxon>Kickxellomycotina</taxon>
        <taxon>Harpellomycetes</taxon>
        <taxon>Harpellales</taxon>
        <taxon>Legeriomycetaceae</taxon>
        <taxon>Smittium</taxon>
    </lineage>
</organism>
<evidence type="ECO:0000313" key="2">
    <source>
        <dbReference type="Proteomes" id="UP000187455"/>
    </source>
</evidence>
<dbReference type="EMBL" id="LSSL01000001">
    <property type="protein sequence ID" value="OLY85800.1"/>
    <property type="molecule type" value="Genomic_DNA"/>
</dbReference>
<dbReference type="Proteomes" id="UP000187455">
    <property type="component" value="Unassembled WGS sequence"/>
</dbReference>